<dbReference type="InterPro" id="IPR016166">
    <property type="entry name" value="FAD-bd_PCMH"/>
</dbReference>
<dbReference type="InterPro" id="IPR036318">
    <property type="entry name" value="FAD-bd_PCMH-like_sf"/>
</dbReference>
<sequence length="522" mass="58629">MGEQEGSWLKPVASIALGWRTGLASPHVGRVHVIICCRGVSAQTHDEASDLIECLSHKYLSSSNMEMLIMVYSPNTASYDDFLRSSIQNLRFNSSAATTKPLLIIAPERETQVQASVLCCKEQGLHLRVRSGGHDYEGLSYISASPFVLLDLSHFRSIRVDDVDNTLAWVDSGATLGELYYAIAKSGPNLAFPAVPPIVTLFTVRRTLQQGATDLVTKWQSIADKLGEDLFVRVLLQKVDGTIQASFNSLFLGEPNELLPMIQKSFPELGLEAKDCEQMTWIQSVLEFAGYSATDPTEALLNKDPPFGKSPFKAKTDFVQEPIPKNALEGLWELFLGDSTELFKIIILDPLGGMMNRTSSSATPFPHREGNLYNIQYIVKWGDDGKNDEQHLEFMENLYSYMTPYVSKSPRGAYINYRDLDLGRNQEVRNYTSYMEATDWGLKYFKGNFWRLLEVKTAVDKDNFFRSEQSIPPMQTNSRDLRTVAEASAAKCCSQRANLGIVNMSHSILIIFYSIMNLMIFY</sequence>
<feature type="domain" description="FAD-binding PCMH-type" evidence="9">
    <location>
        <begin position="97"/>
        <end position="306"/>
    </location>
</feature>
<keyword evidence="7" id="KW-0325">Glycoprotein</keyword>
<comment type="similarity">
    <text evidence="2">Belongs to the oxygen-dependent FAD-linked oxidoreductase family.</text>
</comment>
<name>A0AAV7DQX9_ARIFI</name>
<feature type="transmembrane region" description="Helical" evidence="8">
    <location>
        <begin position="501"/>
        <end position="521"/>
    </location>
</feature>
<evidence type="ECO:0000256" key="4">
    <source>
        <dbReference type="ARBA" id="ARBA00022729"/>
    </source>
</evidence>
<reference evidence="10 11" key="1">
    <citation type="submission" date="2021-07" db="EMBL/GenBank/DDBJ databases">
        <title>The Aristolochia fimbriata genome: insights into angiosperm evolution, floral development and chemical biosynthesis.</title>
        <authorList>
            <person name="Jiao Y."/>
        </authorList>
    </citation>
    <scope>NUCLEOTIDE SEQUENCE [LARGE SCALE GENOMIC DNA]</scope>
    <source>
        <strain evidence="10">IBCAS-2021</strain>
        <tissue evidence="10">Leaf</tissue>
    </source>
</reference>
<comment type="cofactor">
    <cofactor evidence="1">
        <name>FAD</name>
        <dbReference type="ChEBI" id="CHEBI:57692"/>
    </cofactor>
</comment>
<dbReference type="GO" id="GO:0016491">
    <property type="term" value="F:oxidoreductase activity"/>
    <property type="evidence" value="ECO:0007669"/>
    <property type="project" value="InterPro"/>
</dbReference>
<dbReference type="Proteomes" id="UP000825729">
    <property type="component" value="Unassembled WGS sequence"/>
</dbReference>
<keyword evidence="3" id="KW-0285">Flavoprotein</keyword>
<keyword evidence="8" id="KW-1133">Transmembrane helix</keyword>
<dbReference type="FunFam" id="3.30.43.10:FF:000004">
    <property type="entry name" value="Berberine bridge enzyme-like 15"/>
    <property type="match status" value="1"/>
</dbReference>
<keyword evidence="5" id="KW-0274">FAD</keyword>
<gene>
    <name evidence="10" type="ORF">H6P81_019117</name>
</gene>
<keyword evidence="8" id="KW-0472">Membrane</keyword>
<dbReference type="Gene3D" id="3.30.43.10">
    <property type="entry name" value="Uridine Diphospho-n-acetylenolpyruvylglucosamine Reductase, domain 2"/>
    <property type="match status" value="1"/>
</dbReference>
<dbReference type="InterPro" id="IPR006094">
    <property type="entry name" value="Oxid_FAD_bind_N"/>
</dbReference>
<proteinExistence type="inferred from homology"/>
<evidence type="ECO:0000259" key="9">
    <source>
        <dbReference type="PROSITE" id="PS51387"/>
    </source>
</evidence>
<evidence type="ECO:0000256" key="7">
    <source>
        <dbReference type="ARBA" id="ARBA00023180"/>
    </source>
</evidence>
<evidence type="ECO:0000313" key="10">
    <source>
        <dbReference type="EMBL" id="KAG9438952.1"/>
    </source>
</evidence>
<dbReference type="PANTHER" id="PTHR32448">
    <property type="entry name" value="OS08G0158400 PROTEIN"/>
    <property type="match status" value="1"/>
</dbReference>
<dbReference type="Pfam" id="PF01565">
    <property type="entry name" value="FAD_binding_4"/>
    <property type="match status" value="1"/>
</dbReference>
<dbReference type="AlphaFoldDB" id="A0AAV7DQX9"/>
<keyword evidence="8" id="KW-0812">Transmembrane</keyword>
<evidence type="ECO:0000313" key="11">
    <source>
        <dbReference type="Proteomes" id="UP000825729"/>
    </source>
</evidence>
<protein>
    <recommendedName>
        <fullName evidence="9">FAD-binding PCMH-type domain-containing protein</fullName>
    </recommendedName>
</protein>
<evidence type="ECO:0000256" key="1">
    <source>
        <dbReference type="ARBA" id="ARBA00001974"/>
    </source>
</evidence>
<evidence type="ECO:0000256" key="8">
    <source>
        <dbReference type="SAM" id="Phobius"/>
    </source>
</evidence>
<evidence type="ECO:0000256" key="2">
    <source>
        <dbReference type="ARBA" id="ARBA00005466"/>
    </source>
</evidence>
<accession>A0AAV7DQX9</accession>
<keyword evidence="11" id="KW-1185">Reference proteome</keyword>
<dbReference type="PROSITE" id="PS51387">
    <property type="entry name" value="FAD_PCMH"/>
    <property type="match status" value="1"/>
</dbReference>
<keyword evidence="4" id="KW-0732">Signal</keyword>
<evidence type="ECO:0000256" key="3">
    <source>
        <dbReference type="ARBA" id="ARBA00022630"/>
    </source>
</evidence>
<dbReference type="InterPro" id="IPR012951">
    <property type="entry name" value="BBE"/>
</dbReference>
<dbReference type="InterPro" id="IPR016167">
    <property type="entry name" value="FAD-bd_PCMH_sub1"/>
</dbReference>
<evidence type="ECO:0000256" key="6">
    <source>
        <dbReference type="ARBA" id="ARBA00023157"/>
    </source>
</evidence>
<organism evidence="10 11">
    <name type="scientific">Aristolochia fimbriata</name>
    <name type="common">White veined hardy Dutchman's pipe vine</name>
    <dbReference type="NCBI Taxonomy" id="158543"/>
    <lineage>
        <taxon>Eukaryota</taxon>
        <taxon>Viridiplantae</taxon>
        <taxon>Streptophyta</taxon>
        <taxon>Embryophyta</taxon>
        <taxon>Tracheophyta</taxon>
        <taxon>Spermatophyta</taxon>
        <taxon>Magnoliopsida</taxon>
        <taxon>Magnoliidae</taxon>
        <taxon>Piperales</taxon>
        <taxon>Aristolochiaceae</taxon>
        <taxon>Aristolochia</taxon>
    </lineage>
</organism>
<dbReference type="GO" id="GO:0071949">
    <property type="term" value="F:FAD binding"/>
    <property type="evidence" value="ECO:0007669"/>
    <property type="project" value="InterPro"/>
</dbReference>
<dbReference type="Pfam" id="PF08031">
    <property type="entry name" value="BBE"/>
    <property type="match status" value="1"/>
</dbReference>
<dbReference type="EMBL" id="JAINDJ010000008">
    <property type="protein sequence ID" value="KAG9438952.1"/>
    <property type="molecule type" value="Genomic_DNA"/>
</dbReference>
<comment type="caution">
    <text evidence="10">The sequence shown here is derived from an EMBL/GenBank/DDBJ whole genome shotgun (WGS) entry which is preliminary data.</text>
</comment>
<dbReference type="Gene3D" id="3.40.462.20">
    <property type="match status" value="1"/>
</dbReference>
<evidence type="ECO:0000256" key="5">
    <source>
        <dbReference type="ARBA" id="ARBA00022827"/>
    </source>
</evidence>
<dbReference type="SUPFAM" id="SSF56176">
    <property type="entry name" value="FAD-binding/transporter-associated domain-like"/>
    <property type="match status" value="1"/>
</dbReference>
<keyword evidence="6" id="KW-1015">Disulfide bond</keyword>